<dbReference type="Proteomes" id="UP000247792">
    <property type="component" value="Unassembled WGS sequence"/>
</dbReference>
<name>A0A318JJX0_9BURK</name>
<accession>A0A318JJX0</accession>
<protein>
    <submittedName>
        <fullName evidence="1">Uncharacterized protein</fullName>
    </submittedName>
</protein>
<proteinExistence type="predicted"/>
<reference evidence="1 2" key="1">
    <citation type="submission" date="2018-05" db="EMBL/GenBank/DDBJ databases">
        <title>Genomic Encyclopedia of Type Strains, Phase IV (KMG-IV): sequencing the most valuable type-strain genomes for metagenomic binning, comparative biology and taxonomic classification.</title>
        <authorList>
            <person name="Goeker M."/>
        </authorList>
    </citation>
    <scope>NUCLEOTIDE SEQUENCE [LARGE SCALE GENOMIC DNA]</scope>
    <source>
        <strain evidence="1 2">DSM 19792</strain>
    </source>
</reference>
<dbReference type="EMBL" id="QJKB01000001">
    <property type="protein sequence ID" value="PXX47402.1"/>
    <property type="molecule type" value="Genomic_DNA"/>
</dbReference>
<dbReference type="AlphaFoldDB" id="A0A318JJX0"/>
<sequence>MLKEFRDKISAWEQGYTINTFSCCLKEEAENFLLMK</sequence>
<keyword evidence="2" id="KW-1185">Reference proteome</keyword>
<comment type="caution">
    <text evidence="1">The sequence shown here is derived from an EMBL/GenBank/DDBJ whole genome shotgun (WGS) entry which is preliminary data.</text>
</comment>
<evidence type="ECO:0000313" key="1">
    <source>
        <dbReference type="EMBL" id="PXX47402.1"/>
    </source>
</evidence>
<gene>
    <name evidence="1" type="ORF">DFR42_101980</name>
</gene>
<evidence type="ECO:0000313" key="2">
    <source>
        <dbReference type="Proteomes" id="UP000247792"/>
    </source>
</evidence>
<organism evidence="1 2">
    <name type="scientific">Undibacterium pigrum</name>
    <dbReference type="NCBI Taxonomy" id="401470"/>
    <lineage>
        <taxon>Bacteria</taxon>
        <taxon>Pseudomonadati</taxon>
        <taxon>Pseudomonadota</taxon>
        <taxon>Betaproteobacteria</taxon>
        <taxon>Burkholderiales</taxon>
        <taxon>Oxalobacteraceae</taxon>
        <taxon>Undibacterium</taxon>
    </lineage>
</organism>